<reference evidence="3" key="1">
    <citation type="submission" date="2022-10" db="EMBL/GenBank/DDBJ databases">
        <authorList>
            <person name="Chen Y."/>
            <person name="Dougan E. K."/>
            <person name="Chan C."/>
            <person name="Rhodes N."/>
            <person name="Thang M."/>
        </authorList>
    </citation>
    <scope>NUCLEOTIDE SEQUENCE</scope>
</reference>
<feature type="compositionally biased region" description="Low complexity" evidence="1">
    <location>
        <begin position="523"/>
        <end position="534"/>
    </location>
</feature>
<dbReference type="SUPFAM" id="SSF54236">
    <property type="entry name" value="Ubiquitin-like"/>
    <property type="match status" value="1"/>
</dbReference>
<evidence type="ECO:0000313" key="5">
    <source>
        <dbReference type="Proteomes" id="UP001152797"/>
    </source>
</evidence>
<evidence type="ECO:0000313" key="4">
    <source>
        <dbReference type="EMBL" id="CAL1133436.1"/>
    </source>
</evidence>
<evidence type="ECO:0000259" key="2">
    <source>
        <dbReference type="PROSITE" id="PS50053"/>
    </source>
</evidence>
<accession>A0A9P1FL99</accession>
<dbReference type="AlphaFoldDB" id="A0A9P1FL99"/>
<proteinExistence type="predicted"/>
<organism evidence="3">
    <name type="scientific">Cladocopium goreaui</name>
    <dbReference type="NCBI Taxonomy" id="2562237"/>
    <lineage>
        <taxon>Eukaryota</taxon>
        <taxon>Sar</taxon>
        <taxon>Alveolata</taxon>
        <taxon>Dinophyceae</taxon>
        <taxon>Suessiales</taxon>
        <taxon>Symbiodiniaceae</taxon>
        <taxon>Cladocopium</taxon>
    </lineage>
</organism>
<dbReference type="EMBL" id="CAMXCT030000535">
    <property type="protein sequence ID" value="CAL4767373.1"/>
    <property type="molecule type" value="Genomic_DNA"/>
</dbReference>
<reference evidence="4" key="2">
    <citation type="submission" date="2024-04" db="EMBL/GenBank/DDBJ databases">
        <authorList>
            <person name="Chen Y."/>
            <person name="Shah S."/>
            <person name="Dougan E. K."/>
            <person name="Thang M."/>
            <person name="Chan C."/>
        </authorList>
    </citation>
    <scope>NUCLEOTIDE SEQUENCE [LARGE SCALE GENOMIC DNA]</scope>
</reference>
<evidence type="ECO:0000256" key="1">
    <source>
        <dbReference type="SAM" id="MobiDB-lite"/>
    </source>
</evidence>
<gene>
    <name evidence="3" type="ORF">C1SCF055_LOCUS7969</name>
</gene>
<evidence type="ECO:0000313" key="3">
    <source>
        <dbReference type="EMBL" id="CAI3980061.1"/>
    </source>
</evidence>
<comment type="caution">
    <text evidence="3">The sequence shown here is derived from an EMBL/GenBank/DDBJ whole genome shotgun (WGS) entry which is preliminary data.</text>
</comment>
<dbReference type="PROSITE" id="PS50053">
    <property type="entry name" value="UBIQUITIN_2"/>
    <property type="match status" value="1"/>
</dbReference>
<feature type="domain" description="Ubiquitin-like" evidence="2">
    <location>
        <begin position="672"/>
        <end position="723"/>
    </location>
</feature>
<keyword evidence="5" id="KW-1185">Reference proteome</keyword>
<dbReference type="InterPro" id="IPR000626">
    <property type="entry name" value="Ubiquitin-like_dom"/>
</dbReference>
<dbReference type="CDD" id="cd17039">
    <property type="entry name" value="Ubl_ubiquitin_like"/>
    <property type="match status" value="1"/>
</dbReference>
<dbReference type="OrthoDB" id="417188at2759"/>
<dbReference type="Proteomes" id="UP001152797">
    <property type="component" value="Unassembled WGS sequence"/>
</dbReference>
<protein>
    <recommendedName>
        <fullName evidence="2">Ubiquitin-like domain-containing protein</fullName>
    </recommendedName>
</protein>
<name>A0A9P1FL99_9DINO</name>
<dbReference type="InterPro" id="IPR029071">
    <property type="entry name" value="Ubiquitin-like_domsf"/>
</dbReference>
<dbReference type="Gene3D" id="3.10.20.90">
    <property type="entry name" value="Phosphatidylinositol 3-kinase Catalytic Subunit, Chain A, domain 1"/>
    <property type="match status" value="1"/>
</dbReference>
<dbReference type="EMBL" id="CAMXCT010000535">
    <property type="protein sequence ID" value="CAI3980061.1"/>
    <property type="molecule type" value="Genomic_DNA"/>
</dbReference>
<dbReference type="EMBL" id="CAMXCT020000535">
    <property type="protein sequence ID" value="CAL1133436.1"/>
    <property type="molecule type" value="Genomic_DNA"/>
</dbReference>
<feature type="region of interest" description="Disordered" evidence="1">
    <location>
        <begin position="513"/>
        <end position="535"/>
    </location>
</feature>
<sequence length="854" mass="95565">MDGKKATAFGTVCKALGVQFDLASSGERVLAVRNTEQRIQDLQAQIVSTLQAGELCKQDALILRGKLGFADSFLHGRLGLLVLKQLSEHAYSRSAKLSPELAFGLQVMMKRLSLGIPRIVSAKAVQQWFVFSDAAYEPDLKEGGIGAAIFNESCECVGWFGFPLQPSMCQHFGADIKQTIIYELELAASILALDFWSDKMKDGLQICFGDNDSARFSLIKGACLSSHASALMRYHLEREASNNLCTWYARVPTEANVSDYPSRNASHPLLPPCMDESSAAVAWFDNLLNFLTAVARTNRERLLECFAEWLAGKGENFPSLLELSYREPEKMVTQLVSYGRELYASGRPYNHYVETVNAVAAAKPTIRRLLTGAWDLAFSWQREEPGGHHLACPFQILLAILSVSILWGWPWVAGSIALSWGAICRIGEVLQSCRRDLVRLLEHYVTEQLNRHQKSLLRCQQPKENAVERVGRPDMSVTNSPLSEFFSTSQMSQDKSPGSTHLPDLTSRRTFMASTSSTERCQRSTSSRFTTKRSPLACRQGKSWGVRIRQHNLPRQDPIPVRLSGRRHGAAQDDRIQVWVRVPKGKVAFWVPPNLPLGPTAAKVDQTCGRATPLRSLLTQKMSQEQERTMNSMSEKDHVQSTAKFSEFAISQTTQMSPCASSTFTLASDIESNFKSLIEAATGVPVAQQKLFFGPWGILEDNRKALFQYEIGQGAMVHLSTRRDPELVAQFYQEAGRTKRPKGKAYHGLENPRHLLDQRIFDRIRTFMNTKVGSKMGKDLVMIVPDWKKAGVSALEYEWPHEQPWHDYKLLADNGIFDFAGRIRKKLAAAAASPKVVEAHAVRMQRTGIFSDEE</sequence>